<protein>
    <recommendedName>
        <fullName evidence="3">Endonuclease/exonuclease/phosphatase domain-containing protein</fullName>
    </recommendedName>
</protein>
<reference evidence="1" key="1">
    <citation type="journal article" date="2023" name="Mol. Ecol. Resour.">
        <title>Chromosome-level genome assembly of a triploid poplar Populus alba 'Berolinensis'.</title>
        <authorList>
            <person name="Chen S."/>
            <person name="Yu Y."/>
            <person name="Wang X."/>
            <person name="Wang S."/>
            <person name="Zhang T."/>
            <person name="Zhou Y."/>
            <person name="He R."/>
            <person name="Meng N."/>
            <person name="Wang Y."/>
            <person name="Liu W."/>
            <person name="Liu Z."/>
            <person name="Liu J."/>
            <person name="Guo Q."/>
            <person name="Huang H."/>
            <person name="Sederoff R.R."/>
            <person name="Wang G."/>
            <person name="Qu G."/>
            <person name="Chen S."/>
        </authorList>
    </citation>
    <scope>NUCLEOTIDE SEQUENCE</scope>
    <source>
        <strain evidence="1">SC-2020</strain>
    </source>
</reference>
<proteinExistence type="predicted"/>
<sequence length="196" mass="22569">MHDDDRAGGDTNWYSHLDDFPNCINQAELLQVPFTGIKYSWHNGQHGEHTIQKKLDWIFGNTNLFSSFPVAHSTFMPRHISDHSAMLLTLHSPAAHHQQNSPFKFLNAWTEREDFYAVVSTLWSTQVTGNPMCQLTTKQRLLKKEFRQFHRQYTTHISNRVAQAKVAWFDAQAFLDCNPTSAAANISERSSAKLYM</sequence>
<dbReference type="Proteomes" id="UP001164929">
    <property type="component" value="Chromosome 11"/>
</dbReference>
<accession>A0AAD6Q5A2</accession>
<dbReference type="SUPFAM" id="SSF56219">
    <property type="entry name" value="DNase I-like"/>
    <property type="match status" value="1"/>
</dbReference>
<organism evidence="1 2">
    <name type="scientific">Populus alba x Populus x berolinensis</name>
    <dbReference type="NCBI Taxonomy" id="444605"/>
    <lineage>
        <taxon>Eukaryota</taxon>
        <taxon>Viridiplantae</taxon>
        <taxon>Streptophyta</taxon>
        <taxon>Embryophyta</taxon>
        <taxon>Tracheophyta</taxon>
        <taxon>Spermatophyta</taxon>
        <taxon>Magnoliopsida</taxon>
        <taxon>eudicotyledons</taxon>
        <taxon>Gunneridae</taxon>
        <taxon>Pentapetalae</taxon>
        <taxon>rosids</taxon>
        <taxon>fabids</taxon>
        <taxon>Malpighiales</taxon>
        <taxon>Salicaceae</taxon>
        <taxon>Saliceae</taxon>
        <taxon>Populus</taxon>
    </lineage>
</organism>
<comment type="caution">
    <text evidence="1">The sequence shown here is derived from an EMBL/GenBank/DDBJ whole genome shotgun (WGS) entry which is preliminary data.</text>
</comment>
<dbReference type="Gene3D" id="3.60.10.10">
    <property type="entry name" value="Endonuclease/exonuclease/phosphatase"/>
    <property type="match status" value="1"/>
</dbReference>
<evidence type="ECO:0000313" key="1">
    <source>
        <dbReference type="EMBL" id="KAJ6978395.1"/>
    </source>
</evidence>
<evidence type="ECO:0000313" key="2">
    <source>
        <dbReference type="Proteomes" id="UP001164929"/>
    </source>
</evidence>
<dbReference type="InterPro" id="IPR036691">
    <property type="entry name" value="Endo/exonu/phosph_ase_sf"/>
</dbReference>
<keyword evidence="2" id="KW-1185">Reference proteome</keyword>
<evidence type="ECO:0008006" key="3">
    <source>
        <dbReference type="Google" id="ProtNLM"/>
    </source>
</evidence>
<dbReference type="PANTHER" id="PTHR33710:SF77">
    <property type="entry name" value="DNASE I-LIKE SUPERFAMILY PROTEIN"/>
    <property type="match status" value="1"/>
</dbReference>
<dbReference type="PANTHER" id="PTHR33710">
    <property type="entry name" value="BNAC02G09200D PROTEIN"/>
    <property type="match status" value="1"/>
</dbReference>
<name>A0AAD6Q5A2_9ROSI</name>
<gene>
    <name evidence="1" type="ORF">NC653_026710</name>
</gene>
<dbReference type="AlphaFoldDB" id="A0AAD6Q5A2"/>
<dbReference type="EMBL" id="JAQIZT010000011">
    <property type="protein sequence ID" value="KAJ6978395.1"/>
    <property type="molecule type" value="Genomic_DNA"/>
</dbReference>